<protein>
    <submittedName>
        <fullName evidence="2">Uncharacterized protein</fullName>
    </submittedName>
</protein>
<feature type="compositionally biased region" description="Polar residues" evidence="1">
    <location>
        <begin position="110"/>
        <end position="124"/>
    </location>
</feature>
<sequence>MLPLHRKWRSSLRSILQKSILLLQSPINRNNPAPSHQPGPYSTMLSDHLFEADLPKSNSFESNILAASESIVIKSLAQMREGVIHKAGGKGKDSHKKREPSKRKKETSPVLKQNSEQGLGTKQNNNDKEVNKKMIVDNLRLQKVLGGRVFDIEILTKPGMDSLADLVEFQSWTHKFMTKYPVLHKEHVQDFYCNVEFVENSNINTWIENESLHLDEELLGKILEVPREGTRFIVGKSCTKQFVKECSKLPDIRRAGVQKKLLKGEYQLLFEFFNKVLLPRTEKRTVASATNLFVMESLCKFEPLNLPALILDHMYKTVIEH</sequence>
<evidence type="ECO:0000256" key="1">
    <source>
        <dbReference type="SAM" id="MobiDB-lite"/>
    </source>
</evidence>
<proteinExistence type="predicted"/>
<feature type="compositionally biased region" description="Basic residues" evidence="1">
    <location>
        <begin position="87"/>
        <end position="105"/>
    </location>
</feature>
<evidence type="ECO:0000313" key="2">
    <source>
        <dbReference type="EMBL" id="KAG5600435.1"/>
    </source>
</evidence>
<reference evidence="2 3" key="1">
    <citation type="submission" date="2020-09" db="EMBL/GenBank/DDBJ databases">
        <title>De no assembly of potato wild relative species, Solanum commersonii.</title>
        <authorList>
            <person name="Cho K."/>
        </authorList>
    </citation>
    <scope>NUCLEOTIDE SEQUENCE [LARGE SCALE GENOMIC DNA]</scope>
    <source>
        <strain evidence="2">LZ3.2</strain>
        <tissue evidence="2">Leaf</tissue>
    </source>
</reference>
<accession>A0A9J5YI68</accession>
<gene>
    <name evidence="2" type="ORF">H5410_031805</name>
</gene>
<feature type="region of interest" description="Disordered" evidence="1">
    <location>
        <begin position="84"/>
        <end position="131"/>
    </location>
</feature>
<name>A0A9J5YI68_SOLCO</name>
<evidence type="ECO:0000313" key="3">
    <source>
        <dbReference type="Proteomes" id="UP000824120"/>
    </source>
</evidence>
<organism evidence="2 3">
    <name type="scientific">Solanum commersonii</name>
    <name type="common">Commerson's wild potato</name>
    <name type="synonym">Commerson's nightshade</name>
    <dbReference type="NCBI Taxonomy" id="4109"/>
    <lineage>
        <taxon>Eukaryota</taxon>
        <taxon>Viridiplantae</taxon>
        <taxon>Streptophyta</taxon>
        <taxon>Embryophyta</taxon>
        <taxon>Tracheophyta</taxon>
        <taxon>Spermatophyta</taxon>
        <taxon>Magnoliopsida</taxon>
        <taxon>eudicotyledons</taxon>
        <taxon>Gunneridae</taxon>
        <taxon>Pentapetalae</taxon>
        <taxon>asterids</taxon>
        <taxon>lamiids</taxon>
        <taxon>Solanales</taxon>
        <taxon>Solanaceae</taxon>
        <taxon>Solanoideae</taxon>
        <taxon>Solaneae</taxon>
        <taxon>Solanum</taxon>
    </lineage>
</organism>
<keyword evidence="3" id="KW-1185">Reference proteome</keyword>
<dbReference type="AlphaFoldDB" id="A0A9J5YI68"/>
<comment type="caution">
    <text evidence="2">The sequence shown here is derived from an EMBL/GenBank/DDBJ whole genome shotgun (WGS) entry which is preliminary data.</text>
</comment>
<dbReference type="EMBL" id="JACXVP010000006">
    <property type="protein sequence ID" value="KAG5600435.1"/>
    <property type="molecule type" value="Genomic_DNA"/>
</dbReference>
<dbReference type="OrthoDB" id="1837276at2759"/>
<dbReference type="Proteomes" id="UP000824120">
    <property type="component" value="Chromosome 6"/>
</dbReference>